<reference evidence="2 3" key="2">
    <citation type="submission" date="2024-05" db="EMBL/GenBank/DDBJ databases">
        <authorList>
            <person name="Chen Y."/>
            <person name="Shah S."/>
            <person name="Dougan E. K."/>
            <person name="Thang M."/>
            <person name="Chan C."/>
        </authorList>
    </citation>
    <scope>NUCLEOTIDE SEQUENCE [LARGE SCALE GENOMIC DNA]</scope>
</reference>
<organism evidence="1">
    <name type="scientific">Cladocopium goreaui</name>
    <dbReference type="NCBI Taxonomy" id="2562237"/>
    <lineage>
        <taxon>Eukaryota</taxon>
        <taxon>Sar</taxon>
        <taxon>Alveolata</taxon>
        <taxon>Dinophyceae</taxon>
        <taxon>Suessiales</taxon>
        <taxon>Symbiodiniaceae</taxon>
        <taxon>Cladocopium</taxon>
    </lineage>
</organism>
<name>A0A9P1D3Y5_9DINO</name>
<sequence>MMARHGSTQRCVGSMGHDAAAEGERSGAICWILEAWVTAVLRKVTADSSEIHLDPGSAPLLPVGPVGVDPVATAELPSAVPLAKQALPPGVPLEILDDLAVEFSLGGSPLEAFSLTLPGGLPLTLEALENRQVINSHLYYGQVVRWNGMKRWGLIRAEAAGLPPFVQAKLMQQAAASRSHEDVEPHPHPEELLYDSGVPPKKNRMKQFQDRESHVQYLCPLAHGEMVQRNSSPPADRWIDGLRLIQISEIVTSDQRGRLSRMVQADEFDEVSGDHGYVSFRTGQPGGGESLRK</sequence>
<proteinExistence type="predicted"/>
<evidence type="ECO:0000313" key="2">
    <source>
        <dbReference type="EMBL" id="CAL4790706.1"/>
    </source>
</evidence>
<protein>
    <submittedName>
        <fullName evidence="1">Uncharacterized protein</fullName>
    </submittedName>
</protein>
<reference evidence="1" key="1">
    <citation type="submission" date="2022-10" db="EMBL/GenBank/DDBJ databases">
        <authorList>
            <person name="Chen Y."/>
            <person name="Dougan E. K."/>
            <person name="Chan C."/>
            <person name="Rhodes N."/>
            <person name="Thang M."/>
        </authorList>
    </citation>
    <scope>NUCLEOTIDE SEQUENCE</scope>
</reference>
<dbReference type="Proteomes" id="UP001152797">
    <property type="component" value="Unassembled WGS sequence"/>
</dbReference>
<accession>A0A9P1D3Y5</accession>
<dbReference type="AlphaFoldDB" id="A0A9P1D3Y5"/>
<evidence type="ECO:0000313" key="1">
    <source>
        <dbReference type="EMBL" id="CAI4003394.1"/>
    </source>
</evidence>
<dbReference type="EMBL" id="CAMXCT020003257">
    <property type="protein sequence ID" value="CAL1156769.1"/>
    <property type="molecule type" value="Genomic_DNA"/>
</dbReference>
<evidence type="ECO:0000313" key="3">
    <source>
        <dbReference type="Proteomes" id="UP001152797"/>
    </source>
</evidence>
<dbReference type="EMBL" id="CAMXCT030003257">
    <property type="protein sequence ID" value="CAL4790706.1"/>
    <property type="molecule type" value="Genomic_DNA"/>
</dbReference>
<comment type="caution">
    <text evidence="1">The sequence shown here is derived from an EMBL/GenBank/DDBJ whole genome shotgun (WGS) entry which is preliminary data.</text>
</comment>
<gene>
    <name evidence="1" type="ORF">C1SCF055_LOCUS29266</name>
</gene>
<dbReference type="EMBL" id="CAMXCT010003257">
    <property type="protein sequence ID" value="CAI4003394.1"/>
    <property type="molecule type" value="Genomic_DNA"/>
</dbReference>
<keyword evidence="3" id="KW-1185">Reference proteome</keyword>